<feature type="domain" description="N-acetyltransferase" evidence="1">
    <location>
        <begin position="11"/>
        <end position="172"/>
    </location>
</feature>
<dbReference type="InterPro" id="IPR051531">
    <property type="entry name" value="N-acetyltransferase"/>
</dbReference>
<accession>A0ABU4GWP3</accession>
<dbReference type="Proteomes" id="UP001276854">
    <property type="component" value="Unassembled WGS sequence"/>
</dbReference>
<dbReference type="RefSeq" id="WP_318066801.1">
    <property type="nucleotide sequence ID" value="NZ_JAWONS010000329.1"/>
</dbReference>
<dbReference type="SUPFAM" id="SSF55729">
    <property type="entry name" value="Acyl-CoA N-acyltransferases (Nat)"/>
    <property type="match status" value="1"/>
</dbReference>
<name>A0ABU4GWP3_9CLOT</name>
<proteinExistence type="predicted"/>
<dbReference type="InterPro" id="IPR016181">
    <property type="entry name" value="Acyl_CoA_acyltransferase"/>
</dbReference>
<dbReference type="PROSITE" id="PS51186">
    <property type="entry name" value="GNAT"/>
    <property type="match status" value="1"/>
</dbReference>
<dbReference type="PANTHER" id="PTHR43792:SF1">
    <property type="entry name" value="N-ACETYLTRANSFERASE DOMAIN-CONTAINING PROTEIN"/>
    <property type="match status" value="1"/>
</dbReference>
<dbReference type="PANTHER" id="PTHR43792">
    <property type="entry name" value="GNAT FAMILY, PUTATIVE (AFU_ORTHOLOGUE AFUA_3G00765)-RELATED-RELATED"/>
    <property type="match status" value="1"/>
</dbReference>
<dbReference type="Gene3D" id="3.40.630.30">
    <property type="match status" value="1"/>
</dbReference>
<evidence type="ECO:0000313" key="2">
    <source>
        <dbReference type="EMBL" id="MDW2800637.1"/>
    </source>
</evidence>
<evidence type="ECO:0000313" key="3">
    <source>
        <dbReference type="Proteomes" id="UP001276854"/>
    </source>
</evidence>
<comment type="caution">
    <text evidence="2">The sequence shown here is derived from an EMBL/GenBank/DDBJ whole genome shotgun (WGS) entry which is preliminary data.</text>
</comment>
<dbReference type="EMBL" id="JAWONS010000329">
    <property type="protein sequence ID" value="MDW2800637.1"/>
    <property type="molecule type" value="Genomic_DNA"/>
</dbReference>
<dbReference type="InterPro" id="IPR000182">
    <property type="entry name" value="GNAT_dom"/>
</dbReference>
<dbReference type="Pfam" id="PF13302">
    <property type="entry name" value="Acetyltransf_3"/>
    <property type="match status" value="1"/>
</dbReference>
<organism evidence="2 3">
    <name type="scientific">Clostridium boliviensis</name>
    <dbReference type="NCBI Taxonomy" id="318465"/>
    <lineage>
        <taxon>Bacteria</taxon>
        <taxon>Bacillati</taxon>
        <taxon>Bacillota</taxon>
        <taxon>Clostridia</taxon>
        <taxon>Eubacteriales</taxon>
        <taxon>Clostridiaceae</taxon>
        <taxon>Clostridium</taxon>
    </lineage>
</organism>
<protein>
    <submittedName>
        <fullName evidence="2">GNAT family N-acetyltransferase</fullName>
    </submittedName>
</protein>
<reference evidence="2 3" key="1">
    <citation type="submission" date="2023-10" db="EMBL/GenBank/DDBJ databases">
        <title>A novel Glycoside Hydrolase 43-Like Enzyme from Clostrdium boliviensis is an Endo-xylanase, and a Candidate for Xylooligosaccharides Production from Different Xylan Substrates.</title>
        <authorList>
            <person name="Alvarez M.T."/>
            <person name="Rocabado-Villegas L.R."/>
            <person name="Salas-Veizaga D.M."/>
            <person name="Linares-Pasten J.A."/>
            <person name="Gudmundsdottir E.E."/>
            <person name="Hreggvidsson G.O."/>
            <person name="Adlercreutz P."/>
            <person name="Nordberg Karlsson E."/>
        </authorList>
    </citation>
    <scope>NUCLEOTIDE SEQUENCE [LARGE SCALE GENOMIC DNA]</scope>
    <source>
        <strain evidence="2 3">E-1</strain>
    </source>
</reference>
<gene>
    <name evidence="2" type="ORF">RZO55_24005</name>
</gene>
<evidence type="ECO:0000259" key="1">
    <source>
        <dbReference type="PROSITE" id="PS51186"/>
    </source>
</evidence>
<sequence length="181" mass="21187">MTNYIIETEQLALRELTMDDYGAWHQILSDQETMQYYPRAFDKDKTKSWINWNIDNYGKYGFGLWAVILKESNEFIGDCGITMQNIYGDGNLFPEIGYHIDKKFWNKGYASQAAKACLRYVFENTDSEEVFSYQKAMNIPSRKVAEKMEMSLRGEYSDEKNIKTSVYSITRSQFSAMNIRV</sequence>
<keyword evidence="3" id="KW-1185">Reference proteome</keyword>